<proteinExistence type="inferred from homology"/>
<dbReference type="InterPro" id="IPR029479">
    <property type="entry name" value="Nitroreductase"/>
</dbReference>
<keyword evidence="3" id="KW-0288">FMN</keyword>
<protein>
    <submittedName>
        <fullName evidence="6">Flavin oxidoreductase Frp family like protein</fullName>
    </submittedName>
</protein>
<dbReference type="InterPro" id="IPR016446">
    <property type="entry name" value="Flavin_OxRdtase_Frp"/>
</dbReference>
<dbReference type="InterPro" id="IPR000415">
    <property type="entry name" value="Nitroreductase-like"/>
</dbReference>
<accession>A0ABQ5KP19</accession>
<gene>
    <name evidence="6" type="ORF">ADUPG1_007645</name>
</gene>
<dbReference type="PANTHER" id="PTHR43425:SF2">
    <property type="entry name" value="OXYGEN-INSENSITIVE NADPH NITROREDUCTASE"/>
    <property type="match status" value="1"/>
</dbReference>
<name>A0ABQ5KP19_9EUKA</name>
<organism evidence="6 7">
    <name type="scientific">Aduncisulcus paluster</name>
    <dbReference type="NCBI Taxonomy" id="2918883"/>
    <lineage>
        <taxon>Eukaryota</taxon>
        <taxon>Metamonada</taxon>
        <taxon>Carpediemonas-like organisms</taxon>
        <taxon>Aduncisulcus</taxon>
    </lineage>
</organism>
<sequence>VEMEDGFIELMLIASLDAALVAQNVVIAAESLGLGGVYVGGIRNDPEKMSQLLNLPDRVYPVFGLCLGWPDQNPDQKPRLPQSLVFFEDTYKEPDMETLSDYDKTVKDYYIERTKGRLDHSWTEQMSQKLGNETRPHMMQYLNGKKFADR</sequence>
<dbReference type="PANTHER" id="PTHR43425">
    <property type="entry name" value="OXYGEN-INSENSITIVE NADPH NITROREDUCTASE"/>
    <property type="match status" value="1"/>
</dbReference>
<dbReference type="Gene3D" id="3.40.109.10">
    <property type="entry name" value="NADH Oxidase"/>
    <property type="match status" value="1"/>
</dbReference>
<dbReference type="Pfam" id="PF00881">
    <property type="entry name" value="Nitroreductase"/>
    <property type="match status" value="1"/>
</dbReference>
<keyword evidence="7" id="KW-1185">Reference proteome</keyword>
<dbReference type="SUPFAM" id="SSF55469">
    <property type="entry name" value="FMN-dependent nitroreductase-like"/>
    <property type="match status" value="1"/>
</dbReference>
<evidence type="ECO:0000256" key="2">
    <source>
        <dbReference type="ARBA" id="ARBA00022630"/>
    </source>
</evidence>
<comment type="similarity">
    <text evidence="1">Belongs to the flavin oxidoreductase frp family.</text>
</comment>
<feature type="non-terminal residue" evidence="6">
    <location>
        <position position="1"/>
    </location>
</feature>
<comment type="caution">
    <text evidence="6">The sequence shown here is derived from an EMBL/GenBank/DDBJ whole genome shotgun (WGS) entry which is preliminary data.</text>
</comment>
<evidence type="ECO:0000259" key="5">
    <source>
        <dbReference type="Pfam" id="PF00881"/>
    </source>
</evidence>
<evidence type="ECO:0000256" key="3">
    <source>
        <dbReference type="ARBA" id="ARBA00022643"/>
    </source>
</evidence>
<keyword evidence="4" id="KW-0560">Oxidoreductase</keyword>
<feature type="domain" description="Nitroreductase" evidence="5">
    <location>
        <begin position="15"/>
        <end position="69"/>
    </location>
</feature>
<dbReference type="Proteomes" id="UP001057375">
    <property type="component" value="Unassembled WGS sequence"/>
</dbReference>
<reference evidence="6" key="1">
    <citation type="submission" date="2022-03" db="EMBL/GenBank/DDBJ databases">
        <title>Draft genome sequence of Aduncisulcus paluster, a free-living microaerophilic Fornicata.</title>
        <authorList>
            <person name="Yuyama I."/>
            <person name="Kume K."/>
            <person name="Tamura T."/>
            <person name="Inagaki Y."/>
            <person name="Hashimoto T."/>
        </authorList>
    </citation>
    <scope>NUCLEOTIDE SEQUENCE</scope>
    <source>
        <strain evidence="6">NY0171</strain>
    </source>
</reference>
<evidence type="ECO:0000256" key="4">
    <source>
        <dbReference type="ARBA" id="ARBA00023002"/>
    </source>
</evidence>
<evidence type="ECO:0000313" key="7">
    <source>
        <dbReference type="Proteomes" id="UP001057375"/>
    </source>
</evidence>
<evidence type="ECO:0000313" key="6">
    <source>
        <dbReference type="EMBL" id="GKT34260.1"/>
    </source>
</evidence>
<dbReference type="EMBL" id="BQXS01010772">
    <property type="protein sequence ID" value="GKT34260.1"/>
    <property type="molecule type" value="Genomic_DNA"/>
</dbReference>
<keyword evidence="2" id="KW-0285">Flavoprotein</keyword>
<evidence type="ECO:0000256" key="1">
    <source>
        <dbReference type="ARBA" id="ARBA00008366"/>
    </source>
</evidence>